<dbReference type="GO" id="GO:0007409">
    <property type="term" value="P:axonogenesis"/>
    <property type="evidence" value="ECO:0007669"/>
    <property type="project" value="UniProtKB-ARBA"/>
</dbReference>
<dbReference type="FunFam" id="2.10.110.10:FF:000136">
    <property type="entry name" value="LIM domain family"/>
    <property type="match status" value="1"/>
</dbReference>
<evidence type="ECO:0000313" key="12">
    <source>
        <dbReference type="WBParaSite" id="nRc.2.0.1.t10561-RA"/>
    </source>
</evidence>
<dbReference type="InterPro" id="IPR050453">
    <property type="entry name" value="LIM_Homeobox_TF"/>
</dbReference>
<evidence type="ECO:0000256" key="9">
    <source>
        <dbReference type="PROSITE-ProRule" id="PRU00125"/>
    </source>
</evidence>
<dbReference type="Pfam" id="PF00412">
    <property type="entry name" value="LIM"/>
    <property type="match status" value="2"/>
</dbReference>
<accession>A0A915IBC6</accession>
<evidence type="ECO:0000256" key="5">
    <source>
        <dbReference type="ARBA" id="ARBA00023038"/>
    </source>
</evidence>
<evidence type="ECO:0000259" key="10">
    <source>
        <dbReference type="PROSITE" id="PS50023"/>
    </source>
</evidence>
<evidence type="ECO:0000256" key="7">
    <source>
        <dbReference type="ARBA" id="ARBA00023155"/>
    </source>
</evidence>
<keyword evidence="4 9" id="KW-0862">Zinc</keyword>
<evidence type="ECO:0000313" key="11">
    <source>
        <dbReference type="Proteomes" id="UP000887565"/>
    </source>
</evidence>
<dbReference type="SUPFAM" id="SSF57716">
    <property type="entry name" value="Glucocorticoid receptor-like (DNA-binding domain)"/>
    <property type="match status" value="2"/>
</dbReference>
<dbReference type="PROSITE" id="PS00478">
    <property type="entry name" value="LIM_DOMAIN_1"/>
    <property type="match status" value="2"/>
</dbReference>
<proteinExistence type="predicted"/>
<evidence type="ECO:0000256" key="2">
    <source>
        <dbReference type="ARBA" id="ARBA00022723"/>
    </source>
</evidence>
<comment type="subcellular location">
    <subcellularLocation>
        <location evidence="1">Nucleus</location>
    </subcellularLocation>
</comment>
<feature type="domain" description="LIM zinc-binding" evidence="10">
    <location>
        <begin position="24"/>
        <end position="85"/>
    </location>
</feature>
<dbReference type="Gene3D" id="2.10.110.10">
    <property type="entry name" value="Cysteine Rich Protein"/>
    <property type="match status" value="2"/>
</dbReference>
<evidence type="ECO:0000256" key="8">
    <source>
        <dbReference type="ARBA" id="ARBA00023242"/>
    </source>
</evidence>
<dbReference type="GO" id="GO:0000977">
    <property type="term" value="F:RNA polymerase II transcription regulatory region sequence-specific DNA binding"/>
    <property type="evidence" value="ECO:0007669"/>
    <property type="project" value="TreeGrafter"/>
</dbReference>
<dbReference type="GO" id="GO:0005634">
    <property type="term" value="C:nucleus"/>
    <property type="evidence" value="ECO:0007669"/>
    <property type="project" value="UniProtKB-SubCell"/>
</dbReference>
<dbReference type="PANTHER" id="PTHR24208">
    <property type="entry name" value="LIM/HOMEOBOX PROTEIN LHX"/>
    <property type="match status" value="1"/>
</dbReference>
<evidence type="ECO:0000256" key="3">
    <source>
        <dbReference type="ARBA" id="ARBA00022737"/>
    </source>
</evidence>
<dbReference type="PROSITE" id="PS50023">
    <property type="entry name" value="LIM_DOMAIN_2"/>
    <property type="match status" value="2"/>
</dbReference>
<dbReference type="PANTHER" id="PTHR24208:SF168">
    <property type="entry name" value="PROTEIN APTEROUS"/>
    <property type="match status" value="1"/>
</dbReference>
<evidence type="ECO:0000256" key="6">
    <source>
        <dbReference type="ARBA" id="ARBA00023125"/>
    </source>
</evidence>
<reference evidence="12" key="1">
    <citation type="submission" date="2022-11" db="UniProtKB">
        <authorList>
            <consortium name="WormBaseParasite"/>
        </authorList>
    </citation>
    <scope>IDENTIFICATION</scope>
</reference>
<evidence type="ECO:0000256" key="1">
    <source>
        <dbReference type="ARBA" id="ARBA00004123"/>
    </source>
</evidence>
<keyword evidence="11" id="KW-1185">Reference proteome</keyword>
<dbReference type="OMA" id="HDRPGNG"/>
<organism evidence="11 12">
    <name type="scientific">Romanomermis culicivorax</name>
    <name type="common">Nematode worm</name>
    <dbReference type="NCBI Taxonomy" id="13658"/>
    <lineage>
        <taxon>Eukaryota</taxon>
        <taxon>Metazoa</taxon>
        <taxon>Ecdysozoa</taxon>
        <taxon>Nematoda</taxon>
        <taxon>Enoplea</taxon>
        <taxon>Dorylaimia</taxon>
        <taxon>Mermithida</taxon>
        <taxon>Mermithoidea</taxon>
        <taxon>Mermithidae</taxon>
        <taxon>Romanomermis</taxon>
    </lineage>
</organism>
<protein>
    <submittedName>
        <fullName evidence="12">LIM zinc-binding domain-containing protein</fullName>
    </submittedName>
</protein>
<evidence type="ECO:0000256" key="4">
    <source>
        <dbReference type="ARBA" id="ARBA00022833"/>
    </source>
</evidence>
<dbReference type="InterPro" id="IPR001781">
    <property type="entry name" value="Znf_LIM"/>
</dbReference>
<sequence>MMTKCIVSAESGKHNQPSPSDKLSTCAACSSDIFDRYYLLVAGKSWHSNCLQCCVCGIKLESEFSCFLRNNLVFCRDDYNRHFPRHCYRCNKLISPNEMVMRVKRYVFHMSCFCCVVCANRLQPGDYFGVSSDGTLFCRSHCIVPHHQMPPTMENGDKVCGSGGNGVANLEQQLSMPTPIVAAPLPEHGPSPVATSSFGNVSLLNIEDNVCRMNFGRGDHEDDSTLSFNSGHFTTDQHASIELQSEIVIMEQKGQKTLVGVMGRSRYRYIHGMGT</sequence>
<dbReference type="GO" id="GO:0000981">
    <property type="term" value="F:DNA-binding transcription factor activity, RNA polymerase II-specific"/>
    <property type="evidence" value="ECO:0007669"/>
    <property type="project" value="TreeGrafter"/>
</dbReference>
<dbReference type="Proteomes" id="UP000887565">
    <property type="component" value="Unplaced"/>
</dbReference>
<keyword evidence="7" id="KW-0371">Homeobox</keyword>
<keyword evidence="5 9" id="KW-0440">LIM domain</keyword>
<name>A0A915IBC6_ROMCU</name>
<dbReference type="AlphaFoldDB" id="A0A915IBC6"/>
<dbReference type="SMART" id="SM00132">
    <property type="entry name" value="LIM"/>
    <property type="match status" value="2"/>
</dbReference>
<keyword evidence="3" id="KW-0677">Repeat</keyword>
<dbReference type="WBParaSite" id="nRc.2.0.1.t10561-RA">
    <property type="protein sequence ID" value="nRc.2.0.1.t10561-RA"/>
    <property type="gene ID" value="nRc.2.0.1.g10561"/>
</dbReference>
<feature type="domain" description="LIM zinc-binding" evidence="10">
    <location>
        <begin position="86"/>
        <end position="149"/>
    </location>
</feature>
<keyword evidence="6" id="KW-0238">DNA-binding</keyword>
<keyword evidence="8" id="KW-0539">Nucleus</keyword>
<keyword evidence="2 9" id="KW-0479">Metal-binding</keyword>
<dbReference type="GO" id="GO:0046872">
    <property type="term" value="F:metal ion binding"/>
    <property type="evidence" value="ECO:0007669"/>
    <property type="project" value="UniProtKB-KW"/>
</dbReference>